<evidence type="ECO:0000259" key="2">
    <source>
        <dbReference type="Pfam" id="PF01717"/>
    </source>
</evidence>
<keyword evidence="5" id="KW-1185">Reference proteome</keyword>
<keyword evidence="1" id="KW-0479">Metal-binding</keyword>
<dbReference type="Proteomes" id="UP000753376">
    <property type="component" value="Unassembled WGS sequence"/>
</dbReference>
<evidence type="ECO:0000313" key="4">
    <source>
        <dbReference type="EMBL" id="MBU2874075.1"/>
    </source>
</evidence>
<feature type="active site" description="Proton donor" evidence="1">
    <location>
        <position position="698"/>
    </location>
</feature>
<feature type="binding site" evidence="1">
    <location>
        <position position="603"/>
    </location>
    <ligand>
        <name>L-homocysteine</name>
        <dbReference type="ChEBI" id="CHEBI:58199"/>
    </ligand>
</feature>
<reference evidence="4 5" key="1">
    <citation type="submission" date="2021-05" db="EMBL/GenBank/DDBJ databases">
        <title>Draft genomes of bacteria isolated from model marine particles.</title>
        <authorList>
            <person name="Datta M.S."/>
            <person name="Schwartzman J.A."/>
            <person name="Enke T.N."/>
            <person name="Saavedra J."/>
            <person name="Cermak N."/>
            <person name="Cordero O.X."/>
        </authorList>
    </citation>
    <scope>NUCLEOTIDE SEQUENCE [LARGE SCALE GENOMIC DNA]</scope>
    <source>
        <strain evidence="4 5">D2M19</strain>
    </source>
</reference>
<dbReference type="NCBIfam" id="TIGR01371">
    <property type="entry name" value="met_syn_B12ind"/>
    <property type="match status" value="1"/>
</dbReference>
<dbReference type="CDD" id="cd03312">
    <property type="entry name" value="CIMS_N_terminal_like"/>
    <property type="match status" value="1"/>
</dbReference>
<comment type="caution">
    <text evidence="4">The sequence shown here is derived from an EMBL/GenBank/DDBJ whole genome shotgun (WGS) entry which is preliminary data.</text>
</comment>
<feature type="binding site" evidence="1">
    <location>
        <position position="645"/>
    </location>
    <ligand>
        <name>Zn(2+)</name>
        <dbReference type="ChEBI" id="CHEBI:29105"/>
        <note>catalytic</note>
    </ligand>
</feature>
<dbReference type="RefSeq" id="WP_216007930.1">
    <property type="nucleotide sequence ID" value="NZ_JAHKPV010000015.1"/>
</dbReference>
<gene>
    <name evidence="1 4" type="primary">metE</name>
    <name evidence="4" type="ORF">KO508_08665</name>
</gene>
<sequence length="773" mass="86651">MTTTHNLGYPRIGARRELKFALEALWHGKSSEQALQETTAGLRAQNWQEQASLSLAPVGDFSLYDQVLDMSATLGNLPERASTQNGSALDAYFRVARGRSPNDSACCSVHAGEMTKWFDTNYHYIVPEFSTDTSFSLNADRILEQLAEARAQGINAKPVIIGPVTYLWLGKAKDDSDRLKLLDKLLPVYTELLTKLADAGAEWVQIDEPALVTELDADWRHAFILAYHELKTAPVKLLLTTYFGELRENLQLACELPVAGVHLDAISAQNEVARLADWLPAHKVLSLGVINGRNIWKTDLSATLDLLEPLKEKLGERLWLAPSCSLLHVPVDLESETTLNSEVRNWLAFARQKLQELNTLAQALDEGRESVAKELSANQKSIASRRQSSRVHNSAVSKALAAITPEHGQRKSPFSARTTLQQERFQLPAYPTTTIGSFPQTPEIREVRKEFRQRNLSQQDYTARIREEIAYCVEQQEALGLDVLVHGEAERNDMVEYFGEQLEGYVFSRFGWVQSYGSRCVKPPILFGDISRPAAMTVDWTTYAQSLTNKPMKGMLTGPVTILNWSFVRDDQPRKDTCLQLALAVREEVQDLEKAGVGIIQIDEAALREGLPLRQSDWNSYLEWAIESFRISANGVQDNTQIHTHMCYSEFNDIIDAIARMDADVITIETSRSAMELLDAFKGFEYPNDIGPGVYDIHSPNIPQVEQVTDLMKKAAERIPAARLWVNPDCGLKTRRWEEVIPALRAMVAAAQQLRTQSQVSSTVKQETVEAVQ</sequence>
<organism evidence="4 5">
    <name type="scientific">Marinobacter salexigens</name>
    <dbReference type="NCBI Taxonomy" id="1925763"/>
    <lineage>
        <taxon>Bacteria</taxon>
        <taxon>Pseudomonadati</taxon>
        <taxon>Pseudomonadota</taxon>
        <taxon>Gammaproteobacteria</taxon>
        <taxon>Pseudomonadales</taxon>
        <taxon>Marinobacteraceae</taxon>
        <taxon>Marinobacter</taxon>
    </lineage>
</organism>
<comment type="similarity">
    <text evidence="1">Belongs to the vitamin-B12 independent methionine synthase family.</text>
</comment>
<dbReference type="EC" id="2.1.1.14" evidence="1"/>
<name>A0ABS6A8N0_9GAMM</name>
<feature type="binding site" evidence="1">
    <location>
        <position position="730"/>
    </location>
    <ligand>
        <name>Zn(2+)</name>
        <dbReference type="ChEBI" id="CHEBI:29105"/>
        <note>catalytic</note>
    </ligand>
</feature>
<feature type="binding site" evidence="1">
    <location>
        <begin position="16"/>
        <end position="19"/>
    </location>
    <ligand>
        <name>5-methyltetrahydropteroyltri-L-glutamate</name>
        <dbReference type="ChEBI" id="CHEBI:58207"/>
    </ligand>
</feature>
<evidence type="ECO:0000256" key="1">
    <source>
        <dbReference type="HAMAP-Rule" id="MF_00172"/>
    </source>
</evidence>
<feature type="binding site" evidence="1">
    <location>
        <position position="116"/>
    </location>
    <ligand>
        <name>5-methyltetrahydropteroyltri-L-glutamate</name>
        <dbReference type="ChEBI" id="CHEBI:58207"/>
    </ligand>
</feature>
<dbReference type="NCBIfam" id="NF003556">
    <property type="entry name" value="PRK05222.1"/>
    <property type="match status" value="1"/>
</dbReference>
<feature type="binding site" evidence="1">
    <location>
        <begin position="435"/>
        <end position="437"/>
    </location>
    <ligand>
        <name>L-homocysteine</name>
        <dbReference type="ChEBI" id="CHEBI:58199"/>
    </ligand>
</feature>
<dbReference type="InterPro" id="IPR002629">
    <property type="entry name" value="Met_Synth_C/arc"/>
</dbReference>
<dbReference type="HAMAP" id="MF_00172">
    <property type="entry name" value="Meth_synth"/>
    <property type="match status" value="1"/>
</dbReference>
<dbReference type="CDD" id="cd03311">
    <property type="entry name" value="CIMS_C_terminal_like"/>
    <property type="match status" value="1"/>
</dbReference>
<evidence type="ECO:0000313" key="5">
    <source>
        <dbReference type="Proteomes" id="UP000753376"/>
    </source>
</evidence>
<evidence type="ECO:0000259" key="3">
    <source>
        <dbReference type="Pfam" id="PF08267"/>
    </source>
</evidence>
<dbReference type="PIRSF" id="PIRSF000382">
    <property type="entry name" value="MeTrfase_B12_ind"/>
    <property type="match status" value="1"/>
</dbReference>
<dbReference type="Pfam" id="PF01717">
    <property type="entry name" value="Meth_synt_2"/>
    <property type="match status" value="1"/>
</dbReference>
<comment type="cofactor">
    <cofactor evidence="1">
        <name>Zn(2+)</name>
        <dbReference type="ChEBI" id="CHEBI:29105"/>
    </cofactor>
    <text evidence="1">Binds 1 zinc ion per subunit.</text>
</comment>
<feature type="binding site" evidence="1">
    <location>
        <position position="609"/>
    </location>
    <ligand>
        <name>5-methyltetrahydropteroyltri-L-glutamate</name>
        <dbReference type="ChEBI" id="CHEBI:58207"/>
    </ligand>
</feature>
<dbReference type="GO" id="GO:0032259">
    <property type="term" value="P:methylation"/>
    <property type="evidence" value="ECO:0007669"/>
    <property type="project" value="UniProtKB-KW"/>
</dbReference>
<proteinExistence type="inferred from homology"/>
<comment type="pathway">
    <text evidence="1">Amino-acid biosynthesis; L-methionine biosynthesis via de novo pathway; L-methionine from L-homocysteine (MetE route): step 1/1.</text>
</comment>
<dbReference type="InterPro" id="IPR006276">
    <property type="entry name" value="Cobalamin-indep_Met_synthase"/>
</dbReference>
<feature type="binding site" evidence="1">
    <location>
        <begin position="519"/>
        <end position="520"/>
    </location>
    <ligand>
        <name>5-methyltetrahydropteroyltri-L-glutamate</name>
        <dbReference type="ChEBI" id="CHEBI:58207"/>
    </ligand>
</feature>
<dbReference type="GO" id="GO:0003871">
    <property type="term" value="F:5-methyltetrahydropteroyltriglutamate-homocysteine S-methyltransferase activity"/>
    <property type="evidence" value="ECO:0007669"/>
    <property type="project" value="UniProtKB-EC"/>
</dbReference>
<comment type="catalytic activity">
    <reaction evidence="1">
        <text>5-methyltetrahydropteroyltri-L-glutamate + L-homocysteine = tetrahydropteroyltri-L-glutamate + L-methionine</text>
        <dbReference type="Rhea" id="RHEA:21196"/>
        <dbReference type="ChEBI" id="CHEBI:57844"/>
        <dbReference type="ChEBI" id="CHEBI:58140"/>
        <dbReference type="ChEBI" id="CHEBI:58199"/>
        <dbReference type="ChEBI" id="CHEBI:58207"/>
        <dbReference type="EC" id="2.1.1.14"/>
    </reaction>
</comment>
<feature type="domain" description="Cobalamin-independent methionine synthase MetE N-terminal" evidence="3">
    <location>
        <begin position="4"/>
        <end position="313"/>
    </location>
</feature>
<keyword evidence="1 4" id="KW-0489">Methyltransferase</keyword>
<feature type="binding site" evidence="1">
    <location>
        <position position="669"/>
    </location>
    <ligand>
        <name>Zn(2+)</name>
        <dbReference type="ChEBI" id="CHEBI:29105"/>
        <note>catalytic</note>
    </ligand>
</feature>
<keyword evidence="1" id="KW-0677">Repeat</keyword>
<feature type="binding site" evidence="1">
    <location>
        <position position="488"/>
    </location>
    <ligand>
        <name>L-methionine</name>
        <dbReference type="ChEBI" id="CHEBI:57844"/>
    </ligand>
</feature>
<feature type="binding site" evidence="1">
    <location>
        <position position="603"/>
    </location>
    <ligand>
        <name>L-methionine</name>
        <dbReference type="ChEBI" id="CHEBI:57844"/>
    </ligand>
</feature>
<feature type="domain" description="Cobalamin-independent methionine synthase MetE C-terminal/archaeal" evidence="2">
    <location>
        <begin position="431"/>
        <end position="752"/>
    </location>
</feature>
<feature type="binding site" evidence="1">
    <location>
        <position position="647"/>
    </location>
    <ligand>
        <name>Zn(2+)</name>
        <dbReference type="ChEBI" id="CHEBI:29105"/>
        <note>catalytic</note>
    </ligand>
</feature>
<protein>
    <recommendedName>
        <fullName evidence="1">5-methyltetrahydropteroyltriglutamate--homocysteine methyltransferase</fullName>
        <ecNumber evidence="1">2.1.1.14</ecNumber>
    </recommendedName>
    <alternativeName>
        <fullName evidence="1">Cobalamin-independent methionine synthase</fullName>
    </alternativeName>
    <alternativeName>
        <fullName evidence="1">Methionine synthase, vitamin-B12 independent isozyme</fullName>
    </alternativeName>
</protein>
<dbReference type="PANTHER" id="PTHR30519">
    <property type="entry name" value="5-METHYLTETRAHYDROPTEROYLTRIGLUTAMATE--HOMOCYSTEINE METHYLTRANSFERASE"/>
    <property type="match status" value="1"/>
</dbReference>
<keyword evidence="1" id="KW-0862">Zinc</keyword>
<feature type="binding site" evidence="1">
    <location>
        <position position="488"/>
    </location>
    <ligand>
        <name>L-homocysteine</name>
        <dbReference type="ChEBI" id="CHEBI:58199"/>
    </ligand>
</feature>
<feature type="binding site" evidence="1">
    <location>
        <position position="565"/>
    </location>
    <ligand>
        <name>5-methyltetrahydropteroyltri-L-glutamate</name>
        <dbReference type="ChEBI" id="CHEBI:58207"/>
    </ligand>
</feature>
<comment type="function">
    <text evidence="1">Catalyzes the transfer of a methyl group from 5-methyltetrahydrofolate to homocysteine resulting in methionine formation.</text>
</comment>
<accession>A0ABS6A8N0</accession>
<keyword evidence="1 4" id="KW-0808">Transferase</keyword>
<feature type="binding site" evidence="1">
    <location>
        <begin position="435"/>
        <end position="437"/>
    </location>
    <ligand>
        <name>L-methionine</name>
        <dbReference type="ChEBI" id="CHEBI:57844"/>
    </ligand>
</feature>
<dbReference type="InterPro" id="IPR013215">
    <property type="entry name" value="Cbl-indep_Met_Synth_N"/>
</dbReference>
<keyword evidence="1" id="KW-0486">Methionine biosynthesis</keyword>
<keyword evidence="1" id="KW-0028">Amino-acid biosynthesis</keyword>
<dbReference type="EMBL" id="JAHKPV010000015">
    <property type="protein sequence ID" value="MBU2874075.1"/>
    <property type="molecule type" value="Genomic_DNA"/>
</dbReference>
<dbReference type="Pfam" id="PF08267">
    <property type="entry name" value="Meth_synt_1"/>
    <property type="match status" value="1"/>
</dbReference>